<dbReference type="InParanoid" id="A0A672JM54"/>
<evidence type="ECO:0000256" key="1">
    <source>
        <dbReference type="SAM" id="MobiDB-lite"/>
    </source>
</evidence>
<dbReference type="Proteomes" id="UP000472267">
    <property type="component" value="Chromosome 13"/>
</dbReference>
<feature type="chain" id="PRO_5025581260" evidence="2">
    <location>
        <begin position="23"/>
        <end position="197"/>
    </location>
</feature>
<dbReference type="AlphaFoldDB" id="A0A672JM54"/>
<name>A0A672JM54_SALFA</name>
<reference evidence="3" key="2">
    <citation type="submission" date="2025-08" db="UniProtKB">
        <authorList>
            <consortium name="Ensembl"/>
        </authorList>
    </citation>
    <scope>IDENTIFICATION</scope>
</reference>
<organism evidence="3 4">
    <name type="scientific">Salarias fasciatus</name>
    <name type="common">Jewelled blenny</name>
    <name type="synonym">Blennius fasciatus</name>
    <dbReference type="NCBI Taxonomy" id="181472"/>
    <lineage>
        <taxon>Eukaryota</taxon>
        <taxon>Metazoa</taxon>
        <taxon>Chordata</taxon>
        <taxon>Craniata</taxon>
        <taxon>Vertebrata</taxon>
        <taxon>Euteleostomi</taxon>
        <taxon>Actinopterygii</taxon>
        <taxon>Neopterygii</taxon>
        <taxon>Teleostei</taxon>
        <taxon>Neoteleostei</taxon>
        <taxon>Acanthomorphata</taxon>
        <taxon>Ovalentaria</taxon>
        <taxon>Blenniimorphae</taxon>
        <taxon>Blenniiformes</taxon>
        <taxon>Blennioidei</taxon>
        <taxon>Blenniidae</taxon>
        <taxon>Salariinae</taxon>
        <taxon>Salarias</taxon>
    </lineage>
</organism>
<keyword evidence="4" id="KW-1185">Reference proteome</keyword>
<evidence type="ECO:0000256" key="2">
    <source>
        <dbReference type="SAM" id="SignalP"/>
    </source>
</evidence>
<reference evidence="3" key="1">
    <citation type="submission" date="2019-06" db="EMBL/GenBank/DDBJ databases">
        <authorList>
            <consortium name="Wellcome Sanger Institute Data Sharing"/>
        </authorList>
    </citation>
    <scope>NUCLEOTIDE SEQUENCE [LARGE SCALE GENOMIC DNA]</scope>
</reference>
<feature type="region of interest" description="Disordered" evidence="1">
    <location>
        <begin position="136"/>
        <end position="169"/>
    </location>
</feature>
<reference evidence="3" key="3">
    <citation type="submission" date="2025-09" db="UniProtKB">
        <authorList>
            <consortium name="Ensembl"/>
        </authorList>
    </citation>
    <scope>IDENTIFICATION</scope>
</reference>
<dbReference type="Ensembl" id="ENSSFAT00005055972.1">
    <property type="protein sequence ID" value="ENSSFAP00005054292.1"/>
    <property type="gene ID" value="ENSSFAG00005025856.1"/>
</dbReference>
<evidence type="ECO:0000313" key="4">
    <source>
        <dbReference type="Proteomes" id="UP000472267"/>
    </source>
</evidence>
<sequence length="197" mass="21847">MPASSAPASLLPVLLCVSVALQRSDLHLAYVTQTNFYLYSCGQEPPPCCTASLSDCRCKDRPPSHSSPVFRTRRLTVWFTSPPNAARLLNNSEVKHLTLIYCDPGGGARGAPPIPPEGHFAVNHLERLTVINMPHRPANPCPEANKARNTDSNSDPDGDNGVYLDTNRFNQDRDSNLDLMTDLKRDFQHDFSYFFSS</sequence>
<protein>
    <submittedName>
        <fullName evidence="3">Uncharacterized protein</fullName>
    </submittedName>
</protein>
<keyword evidence="2" id="KW-0732">Signal</keyword>
<dbReference type="OMA" id="TDCICKD"/>
<accession>A0A672JM54</accession>
<proteinExistence type="predicted"/>
<feature type="signal peptide" evidence="2">
    <location>
        <begin position="1"/>
        <end position="22"/>
    </location>
</feature>
<evidence type="ECO:0000313" key="3">
    <source>
        <dbReference type="Ensembl" id="ENSSFAP00005054292.1"/>
    </source>
</evidence>